<feature type="transmembrane region" description="Helical" evidence="1">
    <location>
        <begin position="71"/>
        <end position="89"/>
    </location>
</feature>
<evidence type="ECO:0000313" key="5">
    <source>
        <dbReference type="Proteomes" id="UP000823860"/>
    </source>
</evidence>
<dbReference type="Gene3D" id="3.55.50.30">
    <property type="match status" value="1"/>
</dbReference>
<organism evidence="4 5">
    <name type="scientific">Candidatus Bacteroides intestinavium</name>
    <dbReference type="NCBI Taxonomy" id="2838469"/>
    <lineage>
        <taxon>Bacteria</taxon>
        <taxon>Pseudomonadati</taxon>
        <taxon>Bacteroidota</taxon>
        <taxon>Bacteroidia</taxon>
        <taxon>Bacteroidales</taxon>
        <taxon>Bacteroidaceae</taxon>
        <taxon>Bacteroides</taxon>
    </lineage>
</organism>
<dbReference type="InterPro" id="IPR006860">
    <property type="entry name" value="FecR"/>
</dbReference>
<dbReference type="PANTHER" id="PTHR30273">
    <property type="entry name" value="PERIPLASMIC SIGNAL SENSOR AND SIGMA FACTOR ACTIVATOR FECR-RELATED"/>
    <property type="match status" value="1"/>
</dbReference>
<dbReference type="Gene3D" id="2.60.120.1440">
    <property type="match status" value="1"/>
</dbReference>
<dbReference type="Proteomes" id="UP000823860">
    <property type="component" value="Unassembled WGS sequence"/>
</dbReference>
<protein>
    <submittedName>
        <fullName evidence="4">FecR domain-containing protein</fullName>
    </submittedName>
</protein>
<reference evidence="4" key="2">
    <citation type="submission" date="2021-04" db="EMBL/GenBank/DDBJ databases">
        <authorList>
            <person name="Gilroy R."/>
        </authorList>
    </citation>
    <scope>NUCLEOTIDE SEQUENCE</scope>
    <source>
        <strain evidence="4">ChiHecec1B25-7008</strain>
    </source>
</reference>
<evidence type="ECO:0000259" key="2">
    <source>
        <dbReference type="Pfam" id="PF04773"/>
    </source>
</evidence>
<feature type="domain" description="Protein FecR C-terminal" evidence="3">
    <location>
        <begin position="251"/>
        <end position="304"/>
    </location>
</feature>
<comment type="caution">
    <text evidence="4">The sequence shown here is derived from an EMBL/GenBank/DDBJ whole genome shotgun (WGS) entry which is preliminary data.</text>
</comment>
<evidence type="ECO:0000256" key="1">
    <source>
        <dbReference type="SAM" id="Phobius"/>
    </source>
</evidence>
<dbReference type="Pfam" id="PF16344">
    <property type="entry name" value="FecR_C"/>
    <property type="match status" value="1"/>
</dbReference>
<dbReference type="InterPro" id="IPR032508">
    <property type="entry name" value="FecR_C"/>
</dbReference>
<keyword evidence="1" id="KW-0472">Membrane</keyword>
<name>A0A9D2KTE9_9BACE</name>
<accession>A0A9D2KTE9</accession>
<dbReference type="PANTHER" id="PTHR30273:SF2">
    <property type="entry name" value="PROTEIN FECR"/>
    <property type="match status" value="1"/>
</dbReference>
<feature type="domain" description="FecR protein" evidence="2">
    <location>
        <begin position="120"/>
        <end position="207"/>
    </location>
</feature>
<dbReference type="InterPro" id="IPR012373">
    <property type="entry name" value="Ferrdict_sens_TM"/>
</dbReference>
<dbReference type="AlphaFoldDB" id="A0A9D2KTE9"/>
<keyword evidence="1" id="KW-0812">Transmembrane</keyword>
<dbReference type="GO" id="GO:0016989">
    <property type="term" value="F:sigma factor antagonist activity"/>
    <property type="evidence" value="ECO:0007669"/>
    <property type="project" value="TreeGrafter"/>
</dbReference>
<proteinExistence type="predicted"/>
<dbReference type="Pfam" id="PF04773">
    <property type="entry name" value="FecR"/>
    <property type="match status" value="1"/>
</dbReference>
<evidence type="ECO:0000313" key="4">
    <source>
        <dbReference type="EMBL" id="HJA84242.1"/>
    </source>
</evidence>
<gene>
    <name evidence="4" type="ORF">H9785_09765</name>
</gene>
<evidence type="ECO:0000259" key="3">
    <source>
        <dbReference type="Pfam" id="PF16344"/>
    </source>
</evidence>
<reference evidence="4" key="1">
    <citation type="journal article" date="2021" name="PeerJ">
        <title>Extensive microbial diversity within the chicken gut microbiome revealed by metagenomics and culture.</title>
        <authorList>
            <person name="Gilroy R."/>
            <person name="Ravi A."/>
            <person name="Getino M."/>
            <person name="Pursley I."/>
            <person name="Horton D.L."/>
            <person name="Alikhan N.F."/>
            <person name="Baker D."/>
            <person name="Gharbi K."/>
            <person name="Hall N."/>
            <person name="Watson M."/>
            <person name="Adriaenssens E.M."/>
            <person name="Foster-Nyarko E."/>
            <person name="Jarju S."/>
            <person name="Secka A."/>
            <person name="Antonio M."/>
            <person name="Oren A."/>
            <person name="Chaudhuri R.R."/>
            <person name="La Ragione R."/>
            <person name="Hildebrand F."/>
            <person name="Pallen M.J."/>
        </authorList>
    </citation>
    <scope>NUCLEOTIDE SEQUENCE</scope>
    <source>
        <strain evidence="4">ChiHecec1B25-7008</strain>
    </source>
</reference>
<dbReference type="PIRSF" id="PIRSF018266">
    <property type="entry name" value="FecR"/>
    <property type="match status" value="1"/>
</dbReference>
<keyword evidence="1" id="KW-1133">Transmembrane helix</keyword>
<sequence length="321" mass="36769">MEKSQTVNQEKLASSAFSSDADRTERKLHFVWDECQPSEMDKGHVWAKTAEKIREYEAQVAVRRTRLRHRWLTRVLCGAAALWVLWWGGRAFYRWQQESLPFLSKPFEADDVVCLDKDDAVRLVLLPDSTRMWVNEGSRVVYPRAFAQGRREIFVEGEVYLEVTRDEARPFVVRTDDFVVEVLGTSFDVKAYHGSPDAVTLLEGSVRVEDAHRQTVVMQPNERLEVTGDGLGKKEQVDAQAYVRWAHKVWVLEGEPLREVLHDVGELYGVEITCDSLVGAEPFYGKLYVGSNVSQVLDAIRLTLPDNLPANEEVFRIKQKN</sequence>
<dbReference type="EMBL" id="DWZE01000123">
    <property type="protein sequence ID" value="HJA84242.1"/>
    <property type="molecule type" value="Genomic_DNA"/>
</dbReference>